<protein>
    <submittedName>
        <fullName evidence="2">Transmembrane domain-containing protein</fullName>
    </submittedName>
</protein>
<name>V6LQQ4_9EUKA</name>
<evidence type="ECO:0000313" key="3">
    <source>
        <dbReference type="EMBL" id="KAH0574456.1"/>
    </source>
</evidence>
<sequence length="131" mass="14902">MQNQQIIEQPLVGDSQLQNDSFSGKKKKQIKPPGFANMCCSFCCLFTGFSGFILLGIFAITLYTQAFYEQEWLITEAFQKKQQDEIDKEYNAQAISFGIGSLVELIIGILSFFWVKAVMKCSKNYKNNKAK</sequence>
<dbReference type="EMBL" id="AUWU02000004">
    <property type="protein sequence ID" value="KAH0574456.1"/>
    <property type="molecule type" value="Genomic_DNA"/>
</dbReference>
<proteinExistence type="predicted"/>
<dbReference type="AlphaFoldDB" id="V6LQQ4"/>
<organism evidence="2">
    <name type="scientific">Spironucleus salmonicida</name>
    <dbReference type="NCBI Taxonomy" id="348837"/>
    <lineage>
        <taxon>Eukaryota</taxon>
        <taxon>Metamonada</taxon>
        <taxon>Diplomonadida</taxon>
        <taxon>Hexamitidae</taxon>
        <taxon>Hexamitinae</taxon>
        <taxon>Spironucleus</taxon>
    </lineage>
</organism>
<keyword evidence="4" id="KW-1185">Reference proteome</keyword>
<reference evidence="3" key="2">
    <citation type="submission" date="2020-12" db="EMBL/GenBank/DDBJ databases">
        <title>New Spironucleus salmonicida genome in near-complete chromosomes.</title>
        <authorList>
            <person name="Xu F."/>
            <person name="Kurt Z."/>
            <person name="Jimenez-Gonzalez A."/>
            <person name="Astvaldsson A."/>
            <person name="Andersson J.O."/>
            <person name="Svard S.G."/>
        </authorList>
    </citation>
    <scope>NUCLEOTIDE SEQUENCE</scope>
    <source>
        <strain evidence="3">ATCC 50377</strain>
    </source>
</reference>
<dbReference type="VEuPathDB" id="GiardiaDB:SS50377_24414"/>
<evidence type="ECO:0000256" key="1">
    <source>
        <dbReference type="SAM" id="Phobius"/>
    </source>
</evidence>
<reference evidence="2 3" key="1">
    <citation type="journal article" date="2014" name="PLoS Genet.">
        <title>The Genome of Spironucleus salmonicida Highlights a Fish Pathogen Adapted to Fluctuating Environments.</title>
        <authorList>
            <person name="Xu F."/>
            <person name="Jerlstrom-Hultqvist J."/>
            <person name="Einarsson E."/>
            <person name="Astvaldsson A."/>
            <person name="Svard S.G."/>
            <person name="Andersson J.O."/>
        </authorList>
    </citation>
    <scope>NUCLEOTIDE SEQUENCE</scope>
    <source>
        <strain evidence="3">ATCC 50377</strain>
    </source>
</reference>
<accession>V6LQQ4</accession>
<gene>
    <name evidence="2" type="ORF">SS50377_14024</name>
    <name evidence="3" type="ORF">SS50377_24414</name>
</gene>
<keyword evidence="1" id="KW-0472">Membrane</keyword>
<feature type="transmembrane region" description="Helical" evidence="1">
    <location>
        <begin position="35"/>
        <end position="63"/>
    </location>
</feature>
<keyword evidence="1" id="KW-1133">Transmembrane helix</keyword>
<feature type="transmembrane region" description="Helical" evidence="1">
    <location>
        <begin position="94"/>
        <end position="115"/>
    </location>
</feature>
<keyword evidence="1 2" id="KW-0812">Transmembrane</keyword>
<evidence type="ECO:0000313" key="4">
    <source>
        <dbReference type="Proteomes" id="UP000018208"/>
    </source>
</evidence>
<dbReference type="Proteomes" id="UP000018208">
    <property type="component" value="Unassembled WGS sequence"/>
</dbReference>
<evidence type="ECO:0000313" key="2">
    <source>
        <dbReference type="EMBL" id="EST46036.1"/>
    </source>
</evidence>
<dbReference type="EMBL" id="KI546085">
    <property type="protein sequence ID" value="EST46036.1"/>
    <property type="molecule type" value="Genomic_DNA"/>
</dbReference>